<dbReference type="Proteomes" id="UP001331515">
    <property type="component" value="Unassembled WGS sequence"/>
</dbReference>
<evidence type="ECO:0000256" key="1">
    <source>
        <dbReference type="SAM" id="MobiDB-lite"/>
    </source>
</evidence>
<evidence type="ECO:0000313" key="3">
    <source>
        <dbReference type="Proteomes" id="UP001331515"/>
    </source>
</evidence>
<evidence type="ECO:0000313" key="2">
    <source>
        <dbReference type="EMBL" id="KAK5903621.1"/>
    </source>
</evidence>
<comment type="caution">
    <text evidence="2">The sequence shown here is derived from an EMBL/GenBank/DDBJ whole genome shotgun (WGS) entry which is preliminary data.</text>
</comment>
<dbReference type="AlphaFoldDB" id="A0AAN8H5U8"/>
<sequence length="98" mass="10383">MSLQCASPQAAAKLSHQSAAVPGEGSPAPGRTSPSYPASLEPFSARHVLCVAVTWRRRGEISVLLFGPQGEEPVVDSTLQREGAAQRGQRTARSEQEV</sequence>
<protein>
    <submittedName>
        <fullName evidence="2">Uncharacterized protein</fullName>
    </submittedName>
</protein>
<dbReference type="EMBL" id="JAURVH010001531">
    <property type="protein sequence ID" value="KAK5903621.1"/>
    <property type="molecule type" value="Genomic_DNA"/>
</dbReference>
<gene>
    <name evidence="2" type="ORF">CgunFtcFv8_007384</name>
</gene>
<proteinExistence type="predicted"/>
<feature type="region of interest" description="Disordered" evidence="1">
    <location>
        <begin position="72"/>
        <end position="98"/>
    </location>
</feature>
<reference evidence="2 3" key="1">
    <citation type="journal article" date="2023" name="Mol. Biol. Evol.">
        <title>Genomics of Secondarily Temperate Adaptation in the Only Non-Antarctic Icefish.</title>
        <authorList>
            <person name="Rivera-Colon A.G."/>
            <person name="Rayamajhi N."/>
            <person name="Minhas B.F."/>
            <person name="Madrigal G."/>
            <person name="Bilyk K.T."/>
            <person name="Yoon V."/>
            <person name="Hune M."/>
            <person name="Gregory S."/>
            <person name="Cheng C.H.C."/>
            <person name="Catchen J.M."/>
        </authorList>
    </citation>
    <scope>NUCLEOTIDE SEQUENCE [LARGE SCALE GENOMIC DNA]</scope>
    <source>
        <tissue evidence="2">White muscle</tissue>
    </source>
</reference>
<accession>A0AAN8H5U8</accession>
<feature type="region of interest" description="Disordered" evidence="1">
    <location>
        <begin position="1"/>
        <end position="39"/>
    </location>
</feature>
<name>A0AAN8H5U8_CHAGU</name>
<organism evidence="2 3">
    <name type="scientific">Champsocephalus gunnari</name>
    <name type="common">Mackerel icefish</name>
    <dbReference type="NCBI Taxonomy" id="52237"/>
    <lineage>
        <taxon>Eukaryota</taxon>
        <taxon>Metazoa</taxon>
        <taxon>Chordata</taxon>
        <taxon>Craniata</taxon>
        <taxon>Vertebrata</taxon>
        <taxon>Euteleostomi</taxon>
        <taxon>Actinopterygii</taxon>
        <taxon>Neopterygii</taxon>
        <taxon>Teleostei</taxon>
        <taxon>Neoteleostei</taxon>
        <taxon>Acanthomorphata</taxon>
        <taxon>Eupercaria</taxon>
        <taxon>Perciformes</taxon>
        <taxon>Notothenioidei</taxon>
        <taxon>Channichthyidae</taxon>
        <taxon>Champsocephalus</taxon>
    </lineage>
</organism>
<keyword evidence="3" id="KW-1185">Reference proteome</keyword>